<feature type="non-terminal residue" evidence="1">
    <location>
        <position position="136"/>
    </location>
</feature>
<gene>
    <name evidence="1" type="ORF">g.49438</name>
</gene>
<proteinExistence type="predicted"/>
<dbReference type="PANTHER" id="PTHR33395">
    <property type="entry name" value="TRANSCRIPTASE, PUTATIVE-RELATED-RELATED"/>
    <property type="match status" value="1"/>
</dbReference>
<evidence type="ECO:0000313" key="1">
    <source>
        <dbReference type="EMBL" id="JAS49097.1"/>
    </source>
</evidence>
<accession>A0A1B6FFX1</accession>
<name>A0A1B6FFX1_9HEMI</name>
<feature type="non-terminal residue" evidence="1">
    <location>
        <position position="1"/>
    </location>
</feature>
<sequence>IEIVNNDKLVTNPKIVSEIFNNFFANLASIVNGNSHSKQYEVNEVENISLIEKFTEISEEQLSQIFAKFEPKKSAGLDDVSFRVLKFCKLEVIRPLLLIINTSLRTGVFPKPCKVAKIKPIFKKGCAQDSDNYRPI</sequence>
<protein>
    <recommendedName>
        <fullName evidence="2">Reverse transcriptase domain-containing protein</fullName>
    </recommendedName>
</protein>
<dbReference type="EMBL" id="GECZ01020672">
    <property type="protein sequence ID" value="JAS49097.1"/>
    <property type="molecule type" value="Transcribed_RNA"/>
</dbReference>
<reference evidence="1" key="1">
    <citation type="submission" date="2015-11" db="EMBL/GenBank/DDBJ databases">
        <title>De novo transcriptome assembly of four potential Pierce s Disease insect vectors from Arizona vineyards.</title>
        <authorList>
            <person name="Tassone E.E."/>
        </authorList>
    </citation>
    <scope>NUCLEOTIDE SEQUENCE</scope>
</reference>
<dbReference type="AlphaFoldDB" id="A0A1B6FFX1"/>
<dbReference type="PANTHER" id="PTHR33395:SF22">
    <property type="entry name" value="REVERSE TRANSCRIPTASE DOMAIN-CONTAINING PROTEIN"/>
    <property type="match status" value="1"/>
</dbReference>
<organism evidence="1">
    <name type="scientific">Cuerna arida</name>
    <dbReference type="NCBI Taxonomy" id="1464854"/>
    <lineage>
        <taxon>Eukaryota</taxon>
        <taxon>Metazoa</taxon>
        <taxon>Ecdysozoa</taxon>
        <taxon>Arthropoda</taxon>
        <taxon>Hexapoda</taxon>
        <taxon>Insecta</taxon>
        <taxon>Pterygota</taxon>
        <taxon>Neoptera</taxon>
        <taxon>Paraneoptera</taxon>
        <taxon>Hemiptera</taxon>
        <taxon>Auchenorrhyncha</taxon>
        <taxon>Membracoidea</taxon>
        <taxon>Cicadellidae</taxon>
        <taxon>Cicadellinae</taxon>
        <taxon>Proconiini</taxon>
        <taxon>Cuerna</taxon>
    </lineage>
</organism>
<evidence type="ECO:0008006" key="2">
    <source>
        <dbReference type="Google" id="ProtNLM"/>
    </source>
</evidence>